<evidence type="ECO:0000313" key="1">
    <source>
        <dbReference type="EMBL" id="CAF1669138.1"/>
    </source>
</evidence>
<name>A0A8S2GA98_9BILA</name>
<evidence type="ECO:0000313" key="2">
    <source>
        <dbReference type="EMBL" id="CAF4539682.1"/>
    </source>
</evidence>
<dbReference type="EMBL" id="CAJOBA010106621">
    <property type="protein sequence ID" value="CAF4539682.1"/>
    <property type="molecule type" value="Genomic_DNA"/>
</dbReference>
<gene>
    <name evidence="1" type="ORF">OVA965_LOCUS45638</name>
    <name evidence="2" type="ORF">TMI583_LOCUS49312</name>
</gene>
<evidence type="ECO:0000313" key="3">
    <source>
        <dbReference type="Proteomes" id="UP000677228"/>
    </source>
</evidence>
<dbReference type="EMBL" id="CAJNOK010073633">
    <property type="protein sequence ID" value="CAF1669138.1"/>
    <property type="molecule type" value="Genomic_DNA"/>
</dbReference>
<organism evidence="1 3">
    <name type="scientific">Didymodactylos carnosus</name>
    <dbReference type="NCBI Taxonomy" id="1234261"/>
    <lineage>
        <taxon>Eukaryota</taxon>
        <taxon>Metazoa</taxon>
        <taxon>Spiralia</taxon>
        <taxon>Gnathifera</taxon>
        <taxon>Rotifera</taxon>
        <taxon>Eurotatoria</taxon>
        <taxon>Bdelloidea</taxon>
        <taxon>Philodinida</taxon>
        <taxon>Philodinidae</taxon>
        <taxon>Didymodactylos</taxon>
    </lineage>
</organism>
<comment type="caution">
    <text evidence="1">The sequence shown here is derived from an EMBL/GenBank/DDBJ whole genome shotgun (WGS) entry which is preliminary data.</text>
</comment>
<sequence length="157" mass="17851">RRSLSLDNVVVTPTLNRHTDNSDGDGVFKIPQLPLRQLPSVVTPSATITQSRSHHFSSFRLPLTNTKRTYYSQSIEQAKSSIEDLEKSLQGCQSIDKWIDSLSILGTPSLSRINKHRIITTPVSQQRQKKRTSTTVDDELFINYQKPTINEIVFNKQ</sequence>
<feature type="non-terminal residue" evidence="1">
    <location>
        <position position="1"/>
    </location>
</feature>
<reference evidence="1" key="1">
    <citation type="submission" date="2021-02" db="EMBL/GenBank/DDBJ databases">
        <authorList>
            <person name="Nowell W R."/>
        </authorList>
    </citation>
    <scope>NUCLEOTIDE SEQUENCE</scope>
</reference>
<accession>A0A8S2GA98</accession>
<dbReference type="Proteomes" id="UP000677228">
    <property type="component" value="Unassembled WGS sequence"/>
</dbReference>
<protein>
    <submittedName>
        <fullName evidence="1">Uncharacterized protein</fullName>
    </submittedName>
</protein>
<proteinExistence type="predicted"/>
<dbReference type="Proteomes" id="UP000682733">
    <property type="component" value="Unassembled WGS sequence"/>
</dbReference>
<feature type="non-terminal residue" evidence="1">
    <location>
        <position position="157"/>
    </location>
</feature>
<dbReference type="AlphaFoldDB" id="A0A8S2GA98"/>